<dbReference type="InterPro" id="IPR013767">
    <property type="entry name" value="PAS_fold"/>
</dbReference>
<reference evidence="4" key="1">
    <citation type="submission" date="2016-11" db="EMBL/GenBank/DDBJ databases">
        <authorList>
            <person name="Varghese N."/>
            <person name="Submissions S."/>
        </authorList>
    </citation>
    <scope>NUCLEOTIDE SEQUENCE [LARGE SCALE GENOMIC DNA]</scope>
    <source>
        <strain evidence="4">DSM 9756</strain>
    </source>
</reference>
<dbReference type="Pfam" id="PF00989">
    <property type="entry name" value="PAS"/>
    <property type="match status" value="1"/>
</dbReference>
<dbReference type="STRING" id="1121391.SAMN02745206_00696"/>
<dbReference type="Pfam" id="PF00990">
    <property type="entry name" value="GGDEF"/>
    <property type="match status" value="1"/>
</dbReference>
<dbReference type="AlphaFoldDB" id="A0A1M4VLY6"/>
<evidence type="ECO:0000313" key="4">
    <source>
        <dbReference type="Proteomes" id="UP000184076"/>
    </source>
</evidence>
<dbReference type="PANTHER" id="PTHR46663">
    <property type="entry name" value="DIGUANYLATE CYCLASE DGCT-RELATED"/>
    <property type="match status" value="1"/>
</dbReference>
<dbReference type="NCBIfam" id="TIGR00254">
    <property type="entry name" value="GGDEF"/>
    <property type="match status" value="1"/>
</dbReference>
<proteinExistence type="predicted"/>
<dbReference type="NCBIfam" id="TIGR00229">
    <property type="entry name" value="sensory_box"/>
    <property type="match status" value="1"/>
</dbReference>
<dbReference type="SUPFAM" id="SSF55073">
    <property type="entry name" value="Nucleotide cyclase"/>
    <property type="match status" value="1"/>
</dbReference>
<dbReference type="CDD" id="cd00130">
    <property type="entry name" value="PAS"/>
    <property type="match status" value="1"/>
</dbReference>
<accession>A0A1M4VLY6</accession>
<dbReference type="SMART" id="SM00091">
    <property type="entry name" value="PAS"/>
    <property type="match status" value="1"/>
</dbReference>
<evidence type="ECO:0000259" key="2">
    <source>
        <dbReference type="PROSITE" id="PS50887"/>
    </source>
</evidence>
<dbReference type="CDD" id="cd01949">
    <property type="entry name" value="GGDEF"/>
    <property type="match status" value="1"/>
</dbReference>
<protein>
    <submittedName>
        <fullName evidence="3">PAS domain S-box-containing protein/diguanylate cyclase (GGDEF) domain-containing protein</fullName>
    </submittedName>
</protein>
<dbReference type="GO" id="GO:0006355">
    <property type="term" value="P:regulation of DNA-templated transcription"/>
    <property type="evidence" value="ECO:0007669"/>
    <property type="project" value="InterPro"/>
</dbReference>
<name>A0A1M4VLY6_9BACT</name>
<dbReference type="PANTHER" id="PTHR46663:SF4">
    <property type="entry name" value="DIGUANYLATE CYCLASE DGCT-RELATED"/>
    <property type="match status" value="1"/>
</dbReference>
<dbReference type="InterPro" id="IPR043128">
    <property type="entry name" value="Rev_trsase/Diguanyl_cyclase"/>
</dbReference>
<organism evidence="3 4">
    <name type="scientific">Desulfacinum infernum DSM 9756</name>
    <dbReference type="NCBI Taxonomy" id="1121391"/>
    <lineage>
        <taxon>Bacteria</taxon>
        <taxon>Pseudomonadati</taxon>
        <taxon>Thermodesulfobacteriota</taxon>
        <taxon>Syntrophobacteria</taxon>
        <taxon>Syntrophobacterales</taxon>
        <taxon>Syntrophobacteraceae</taxon>
        <taxon>Desulfacinum</taxon>
    </lineage>
</organism>
<feature type="domain" description="GGDEF" evidence="2">
    <location>
        <begin position="168"/>
        <end position="299"/>
    </location>
</feature>
<keyword evidence="4" id="KW-1185">Reference proteome</keyword>
<dbReference type="Gene3D" id="3.30.70.270">
    <property type="match status" value="1"/>
</dbReference>
<evidence type="ECO:0000313" key="3">
    <source>
        <dbReference type="EMBL" id="SHE69853.1"/>
    </source>
</evidence>
<evidence type="ECO:0000259" key="1">
    <source>
        <dbReference type="PROSITE" id="PS50112"/>
    </source>
</evidence>
<sequence>MDEAFYKSLLDSMADGVYFVDMERRITFWNKAAERITGYTAQEVLGKSCADNILRHVDESGRELCVEGCPLAAVVQDGRMREARVYMHHKLGHRTPVDVRATAMRDVAGKIVGAVEIFHTASERINVLDEIEKLRKEVLTDPLTGVGNRRYAEMRLEECEKDEKEYGVPYGILFVDIDHFKAVNDTWGHGVGDKVLRMVAGVLDGAVRSLDTPCRWGGEEFVVLCRNISQEGLRALGERLRMLVEKSWLDHQGERIAVTASIGGAISRPGETSDDVVERADRQLYRSKAEGRNRLSLEE</sequence>
<dbReference type="InterPro" id="IPR000014">
    <property type="entry name" value="PAS"/>
</dbReference>
<feature type="domain" description="PAS" evidence="1">
    <location>
        <begin position="2"/>
        <end position="78"/>
    </location>
</feature>
<dbReference type="Gene3D" id="3.30.450.20">
    <property type="entry name" value="PAS domain"/>
    <property type="match status" value="1"/>
</dbReference>
<dbReference type="InterPro" id="IPR052163">
    <property type="entry name" value="DGC-Regulatory_Protein"/>
</dbReference>
<dbReference type="SUPFAM" id="SSF55785">
    <property type="entry name" value="PYP-like sensor domain (PAS domain)"/>
    <property type="match status" value="1"/>
</dbReference>
<dbReference type="InterPro" id="IPR035965">
    <property type="entry name" value="PAS-like_dom_sf"/>
</dbReference>
<gene>
    <name evidence="3" type="ORF">SAMN02745206_00696</name>
</gene>
<dbReference type="FunFam" id="3.30.70.270:FF:000001">
    <property type="entry name" value="Diguanylate cyclase domain protein"/>
    <property type="match status" value="1"/>
</dbReference>
<dbReference type="InterPro" id="IPR029787">
    <property type="entry name" value="Nucleotide_cyclase"/>
</dbReference>
<dbReference type="Proteomes" id="UP000184076">
    <property type="component" value="Unassembled WGS sequence"/>
</dbReference>
<dbReference type="EMBL" id="FQVB01000006">
    <property type="protein sequence ID" value="SHE69853.1"/>
    <property type="molecule type" value="Genomic_DNA"/>
</dbReference>
<dbReference type="GO" id="GO:0003824">
    <property type="term" value="F:catalytic activity"/>
    <property type="evidence" value="ECO:0007669"/>
    <property type="project" value="UniProtKB-ARBA"/>
</dbReference>
<dbReference type="InterPro" id="IPR000160">
    <property type="entry name" value="GGDEF_dom"/>
</dbReference>
<dbReference type="OrthoDB" id="9812034at2"/>
<dbReference type="SMART" id="SM00267">
    <property type="entry name" value="GGDEF"/>
    <property type="match status" value="1"/>
</dbReference>
<dbReference type="PROSITE" id="PS50112">
    <property type="entry name" value="PAS"/>
    <property type="match status" value="1"/>
</dbReference>
<dbReference type="PROSITE" id="PS50887">
    <property type="entry name" value="GGDEF"/>
    <property type="match status" value="1"/>
</dbReference>
<dbReference type="RefSeq" id="WP_073036980.1">
    <property type="nucleotide sequence ID" value="NZ_FQVB01000006.1"/>
</dbReference>